<evidence type="ECO:0000313" key="7">
    <source>
        <dbReference type="EMBL" id="RIX34825.1"/>
    </source>
</evidence>
<evidence type="ECO:0000313" key="8">
    <source>
        <dbReference type="Proteomes" id="UP000285278"/>
    </source>
</evidence>
<evidence type="ECO:0000256" key="3">
    <source>
        <dbReference type="ARBA" id="ARBA00023012"/>
    </source>
</evidence>
<accession>A0A418Q6Z0</accession>
<keyword evidence="2 7" id="KW-0418">Kinase</keyword>
<name>A0A418Q6Z0_9CORY</name>
<dbReference type="InterPro" id="IPR036890">
    <property type="entry name" value="HATPase_C_sf"/>
</dbReference>
<feature type="region of interest" description="Disordered" evidence="4">
    <location>
        <begin position="357"/>
        <end position="380"/>
    </location>
</feature>
<proteinExistence type="predicted"/>
<evidence type="ECO:0000256" key="1">
    <source>
        <dbReference type="ARBA" id="ARBA00022679"/>
    </source>
</evidence>
<comment type="caution">
    <text evidence="7">The sequence shown here is derived from an EMBL/GenBank/DDBJ whole genome shotgun (WGS) entry which is preliminary data.</text>
</comment>
<dbReference type="Pfam" id="PF02518">
    <property type="entry name" value="HATPase_c"/>
    <property type="match status" value="1"/>
</dbReference>
<dbReference type="InterPro" id="IPR011712">
    <property type="entry name" value="Sig_transdc_His_kin_sub3_dim/P"/>
</dbReference>
<dbReference type="GO" id="GO:0016020">
    <property type="term" value="C:membrane"/>
    <property type="evidence" value="ECO:0007669"/>
    <property type="project" value="InterPro"/>
</dbReference>
<protein>
    <submittedName>
        <fullName evidence="7">Sensor histidine kinase</fullName>
    </submittedName>
</protein>
<dbReference type="GO" id="GO:0000155">
    <property type="term" value="F:phosphorelay sensor kinase activity"/>
    <property type="evidence" value="ECO:0007669"/>
    <property type="project" value="InterPro"/>
</dbReference>
<keyword evidence="5" id="KW-0472">Membrane</keyword>
<dbReference type="STRING" id="1451189.CFAL_07190"/>
<sequence length="380" mass="40851">MWLVFLIPPFAALITSGQPLGLKLYGATLAIVFGIFYGFAFGSHSYYPRGWSVNRRFWSAFAVLLVIALAMYPALRVAVVCFTPYLVAFVSFLRPIPTIFRLVPFIIAVSSVGGIVLGLATPGSDTFTAESGAWLLMWTLATPLFIAALGVLNQREDSRRKLASELERSLEREKMATDVHDLLGHSLTIIKLKAEVAARYVDRDPARAAEEMRSVADIAKHSLEEVRATVTNSLSRDITTEISRARDALETAGVECTVVASSNVADPKLFAWVLREAVTNIVRHSGASACTITVEGNRLVVCDNGRGIAATETELSRSELSGNGLRGMRRRAEAVGAELTITTPDGGGTAITVSIPVGRVSSPTTPTTQTTPTVQQGGQP</sequence>
<keyword evidence="8" id="KW-1185">Reference proteome</keyword>
<evidence type="ECO:0000256" key="2">
    <source>
        <dbReference type="ARBA" id="ARBA00022777"/>
    </source>
</evidence>
<feature type="transmembrane region" description="Helical" evidence="5">
    <location>
        <begin position="59"/>
        <end position="87"/>
    </location>
</feature>
<organism evidence="7 8">
    <name type="scientific">Corynebacterium falsenii</name>
    <dbReference type="NCBI Taxonomy" id="108486"/>
    <lineage>
        <taxon>Bacteria</taxon>
        <taxon>Bacillati</taxon>
        <taxon>Actinomycetota</taxon>
        <taxon>Actinomycetes</taxon>
        <taxon>Mycobacteriales</taxon>
        <taxon>Corynebacteriaceae</taxon>
        <taxon>Corynebacterium</taxon>
    </lineage>
</organism>
<feature type="transmembrane region" description="Helical" evidence="5">
    <location>
        <begin position="132"/>
        <end position="152"/>
    </location>
</feature>
<feature type="transmembrane region" description="Helical" evidence="5">
    <location>
        <begin position="27"/>
        <end position="47"/>
    </location>
</feature>
<dbReference type="EMBL" id="QXJK01000005">
    <property type="protein sequence ID" value="RIX34825.1"/>
    <property type="molecule type" value="Genomic_DNA"/>
</dbReference>
<dbReference type="SMART" id="SM00387">
    <property type="entry name" value="HATPase_c"/>
    <property type="match status" value="1"/>
</dbReference>
<dbReference type="PANTHER" id="PTHR24421">
    <property type="entry name" value="NITRATE/NITRITE SENSOR PROTEIN NARX-RELATED"/>
    <property type="match status" value="1"/>
</dbReference>
<dbReference type="SUPFAM" id="SSF55874">
    <property type="entry name" value="ATPase domain of HSP90 chaperone/DNA topoisomerase II/histidine kinase"/>
    <property type="match status" value="1"/>
</dbReference>
<evidence type="ECO:0000259" key="6">
    <source>
        <dbReference type="SMART" id="SM00387"/>
    </source>
</evidence>
<feature type="domain" description="Histidine kinase/HSP90-like ATPase" evidence="6">
    <location>
        <begin position="265"/>
        <end position="359"/>
    </location>
</feature>
<feature type="compositionally biased region" description="Low complexity" evidence="4">
    <location>
        <begin position="360"/>
        <end position="380"/>
    </location>
</feature>
<keyword evidence="5" id="KW-1133">Transmembrane helix</keyword>
<evidence type="ECO:0000256" key="5">
    <source>
        <dbReference type="SAM" id="Phobius"/>
    </source>
</evidence>
<dbReference type="GO" id="GO:0046983">
    <property type="term" value="F:protein dimerization activity"/>
    <property type="evidence" value="ECO:0007669"/>
    <property type="project" value="InterPro"/>
</dbReference>
<evidence type="ECO:0000256" key="4">
    <source>
        <dbReference type="SAM" id="MobiDB-lite"/>
    </source>
</evidence>
<dbReference type="Gene3D" id="1.20.5.1930">
    <property type="match status" value="1"/>
</dbReference>
<keyword evidence="3" id="KW-0902">Two-component regulatory system</keyword>
<feature type="transmembrane region" description="Helical" evidence="5">
    <location>
        <begin position="99"/>
        <end position="120"/>
    </location>
</feature>
<keyword evidence="1" id="KW-0808">Transferase</keyword>
<dbReference type="InterPro" id="IPR050482">
    <property type="entry name" value="Sensor_HK_TwoCompSys"/>
</dbReference>
<dbReference type="CDD" id="cd16917">
    <property type="entry name" value="HATPase_UhpB-NarQ-NarX-like"/>
    <property type="match status" value="1"/>
</dbReference>
<reference evidence="7 8" key="1">
    <citation type="submission" date="2018-09" db="EMBL/GenBank/DDBJ databases">
        <title>Optimization and identification of Corynebacterium falsenii FN1-14 from fish paste.</title>
        <authorList>
            <person name="Daroonpunt R."/>
            <person name="Tanasupawat S."/>
        </authorList>
    </citation>
    <scope>NUCLEOTIDE SEQUENCE [LARGE SCALE GENOMIC DNA]</scope>
    <source>
        <strain evidence="7 8">FN1-14</strain>
    </source>
</reference>
<dbReference type="Pfam" id="PF07730">
    <property type="entry name" value="HisKA_3"/>
    <property type="match status" value="1"/>
</dbReference>
<gene>
    <name evidence="7" type="ORF">D3M95_05810</name>
</gene>
<dbReference type="Proteomes" id="UP000285278">
    <property type="component" value="Unassembled WGS sequence"/>
</dbReference>
<dbReference type="InterPro" id="IPR003594">
    <property type="entry name" value="HATPase_dom"/>
</dbReference>
<dbReference type="PANTHER" id="PTHR24421:SF63">
    <property type="entry name" value="SENSOR HISTIDINE KINASE DESK"/>
    <property type="match status" value="1"/>
</dbReference>
<dbReference type="AlphaFoldDB" id="A0A418Q6Z0"/>
<dbReference type="Gene3D" id="3.30.565.10">
    <property type="entry name" value="Histidine kinase-like ATPase, C-terminal domain"/>
    <property type="match status" value="1"/>
</dbReference>
<keyword evidence="5" id="KW-0812">Transmembrane</keyword>